<proteinExistence type="predicted"/>
<evidence type="ECO:0000313" key="1">
    <source>
        <dbReference type="EMBL" id="SDG45413.1"/>
    </source>
</evidence>
<gene>
    <name evidence="1" type="ORF">SAMN05421844_10463</name>
</gene>
<organism evidence="1 2">
    <name type="scientific">Bosea robiniae</name>
    <dbReference type="NCBI Taxonomy" id="1036780"/>
    <lineage>
        <taxon>Bacteria</taxon>
        <taxon>Pseudomonadati</taxon>
        <taxon>Pseudomonadota</taxon>
        <taxon>Alphaproteobacteria</taxon>
        <taxon>Hyphomicrobiales</taxon>
        <taxon>Boseaceae</taxon>
        <taxon>Bosea</taxon>
    </lineage>
</organism>
<sequence length="248" mass="28042">MLIAPTAGDHAFRVYVGQAQNVLQRLIKHERSREFPRYLQVAVIVSTDDQMRGDVALYLEQRMIQALVKSDMVMVENRALRFPALHQDDQIVAEQFFRDALLLLGPVEPMAAMVASTIASQERRNELVNLDASRGRPFLQSNVIYEFRRDGCQAYAVHANGRSMRVLAGATIVDEEHFSLPRRCQELRQRLRAAGSVVRCAQDGLLTLLIDVDLFSQTGAADFVAGRRTLGTRLWKLANFTLEDERDV</sequence>
<dbReference type="Proteomes" id="UP000199468">
    <property type="component" value="Unassembled WGS sequence"/>
</dbReference>
<evidence type="ECO:0008006" key="3">
    <source>
        <dbReference type="Google" id="ProtNLM"/>
    </source>
</evidence>
<evidence type="ECO:0000313" key="2">
    <source>
        <dbReference type="Proteomes" id="UP000199468"/>
    </source>
</evidence>
<comment type="caution">
    <text evidence="1">The sequence shown here is derived from an EMBL/GenBank/DDBJ whole genome shotgun (WGS) entry which is preliminary data.</text>
</comment>
<reference evidence="1 2" key="1">
    <citation type="submission" date="2016-10" db="EMBL/GenBank/DDBJ databases">
        <authorList>
            <person name="Varghese N."/>
            <person name="Submissions S."/>
        </authorList>
    </citation>
    <scope>NUCLEOTIDE SEQUENCE [LARGE SCALE GENOMIC DNA]</scope>
    <source>
        <strain evidence="1 2">DSM 26672</strain>
    </source>
</reference>
<name>A0ABY0NZ84_9HYPH</name>
<keyword evidence="2" id="KW-1185">Reference proteome</keyword>
<protein>
    <recommendedName>
        <fullName evidence="3">GIY-YIG nuclease family protein</fullName>
    </recommendedName>
</protein>
<accession>A0ABY0NZ84</accession>
<dbReference type="EMBL" id="FNBZ01000004">
    <property type="protein sequence ID" value="SDG45413.1"/>
    <property type="molecule type" value="Genomic_DNA"/>
</dbReference>